<dbReference type="AlphaFoldDB" id="A0A1B8RSR5"/>
<dbReference type="GO" id="GO:0004563">
    <property type="term" value="F:beta-N-acetylhexosaminidase activity"/>
    <property type="evidence" value="ECO:0007669"/>
    <property type="project" value="UniProtKB-EC"/>
</dbReference>
<dbReference type="PANTHER" id="PTHR22600:SF57">
    <property type="entry name" value="BETA-N-ACETYLHEXOSAMINIDASE"/>
    <property type="match status" value="1"/>
</dbReference>
<keyword evidence="5" id="KW-0326">Glycosidase</keyword>
<evidence type="ECO:0000256" key="3">
    <source>
        <dbReference type="ARBA" id="ARBA00012663"/>
    </source>
</evidence>
<dbReference type="Pfam" id="PF00728">
    <property type="entry name" value="Glyco_hydro_20"/>
    <property type="match status" value="1"/>
</dbReference>
<dbReference type="InterPro" id="IPR015883">
    <property type="entry name" value="Glyco_hydro_20_cat"/>
</dbReference>
<evidence type="ECO:0000256" key="2">
    <source>
        <dbReference type="ARBA" id="ARBA00006285"/>
    </source>
</evidence>
<evidence type="ECO:0000256" key="5">
    <source>
        <dbReference type="ARBA" id="ARBA00023295"/>
    </source>
</evidence>
<dbReference type="EMBL" id="MAPZ01000010">
    <property type="protein sequence ID" value="OBY11806.1"/>
    <property type="molecule type" value="Genomic_DNA"/>
</dbReference>
<dbReference type="CDD" id="cd06568">
    <property type="entry name" value="GH20_SpHex_like"/>
    <property type="match status" value="1"/>
</dbReference>
<protein>
    <recommendedName>
        <fullName evidence="3">beta-N-acetylhexosaminidase</fullName>
        <ecNumber evidence="3">3.2.1.52</ecNumber>
    </recommendedName>
</protein>
<dbReference type="SUPFAM" id="SSF55545">
    <property type="entry name" value="beta-N-acetylhexosaminidase-like domain"/>
    <property type="match status" value="1"/>
</dbReference>
<dbReference type="RefSeq" id="WP_065254256.1">
    <property type="nucleotide sequence ID" value="NZ_JAJMRL010000002.1"/>
</dbReference>
<dbReference type="EC" id="3.2.1.52" evidence="3"/>
<dbReference type="PIRSF" id="PIRSF001093">
    <property type="entry name" value="B-hxosamndse_ab_euk"/>
    <property type="match status" value="1"/>
</dbReference>
<name>A0A1B8RSR5_9CLOT</name>
<feature type="domain" description="Beta-hexosaminidase bacterial type N-terminal" evidence="8">
    <location>
        <begin position="46"/>
        <end position="184"/>
    </location>
</feature>
<dbReference type="Pfam" id="PF02838">
    <property type="entry name" value="Glyco_hydro_20b"/>
    <property type="match status" value="1"/>
</dbReference>
<dbReference type="GO" id="GO:0016020">
    <property type="term" value="C:membrane"/>
    <property type="evidence" value="ECO:0007669"/>
    <property type="project" value="TreeGrafter"/>
</dbReference>
<dbReference type="eggNOG" id="COG3525">
    <property type="taxonomic scope" value="Bacteria"/>
</dbReference>
<dbReference type="PRINTS" id="PR00738">
    <property type="entry name" value="GLHYDRLASE20"/>
</dbReference>
<dbReference type="PANTHER" id="PTHR22600">
    <property type="entry name" value="BETA-HEXOSAMINIDASE"/>
    <property type="match status" value="1"/>
</dbReference>
<feature type="domain" description="Glycoside hydrolase family 20 catalytic" evidence="7">
    <location>
        <begin position="188"/>
        <end position="496"/>
    </location>
</feature>
<keyword evidence="4" id="KW-0378">Hydrolase</keyword>
<dbReference type="SUPFAM" id="SSF51445">
    <property type="entry name" value="(Trans)glycosidases"/>
    <property type="match status" value="1"/>
</dbReference>
<dbReference type="InterPro" id="IPR017853">
    <property type="entry name" value="GH"/>
</dbReference>
<evidence type="ECO:0000259" key="8">
    <source>
        <dbReference type="Pfam" id="PF02838"/>
    </source>
</evidence>
<sequence length="531" mass="61070">MSGKFKSNFNISTLCLFFGVILIFNFIGCADNNELTVKETPKLDNYILPKPLSYKKGEGEFSLSKDTIIYVKGNSEEETEEIYKIGKYFKDKIKPSTDFELIIHKSLGEMNNSITLTTVNGEKNLGDEGYKLFVTEKGIEIVAYSPEGIFRGIQSLRQLLPVEIESREVVENHHWSIPFVEIEDMPEYEYRGIMIDVARHFFPVEDIKRQIDLVAQYKINKLHLHLSDDQGWRLEIKKWPDLTNIGSKSEVGGGKGGYYTQDDFKEIVKYAADRYIEVIPEFDMPGHTNSALASYGFLNSDGKKKEHYTGIDIGFSSLMCRDEKTYKFIEDIIREVSEISPSKYIHIGGDEADSTSKEDYKYFMGRVSKIVENHGKVPIGWDPAYTSEDISSNFILQNWSGSNKVAREKNLKMIISIAKKSYLDMKYHEDIKLGLKWAGYISIIKGYAWDPTNCAPKELILGIEAPLWSETLRNQEDMDYMIYPRVLGYAEIGWTPKEGRNTGEYIQRMKENAKRLELQGVNYYKDPSLWK</sequence>
<comment type="catalytic activity">
    <reaction evidence="1">
        <text>Hydrolysis of terminal non-reducing N-acetyl-D-hexosamine residues in N-acetyl-beta-D-hexosaminides.</text>
        <dbReference type="EC" id="3.2.1.52"/>
    </reaction>
</comment>
<dbReference type="InterPro" id="IPR025705">
    <property type="entry name" value="Beta_hexosaminidase_sua/sub"/>
</dbReference>
<dbReference type="Gene3D" id="3.30.379.10">
    <property type="entry name" value="Chitobiase/beta-hexosaminidase domain 2-like"/>
    <property type="match status" value="1"/>
</dbReference>
<evidence type="ECO:0000256" key="6">
    <source>
        <dbReference type="PIRSR" id="PIRSR625705-1"/>
    </source>
</evidence>
<proteinExistence type="inferred from homology"/>
<evidence type="ECO:0000313" key="10">
    <source>
        <dbReference type="Proteomes" id="UP000092714"/>
    </source>
</evidence>
<dbReference type="GO" id="GO:0030203">
    <property type="term" value="P:glycosaminoglycan metabolic process"/>
    <property type="evidence" value="ECO:0007669"/>
    <property type="project" value="TreeGrafter"/>
</dbReference>
<comment type="caution">
    <text evidence="9">The sequence shown here is derived from an EMBL/GenBank/DDBJ whole genome shotgun (WGS) entry which is preliminary data.</text>
</comment>
<accession>A0A1B8RSR5</accession>
<reference evidence="9 10" key="1">
    <citation type="submission" date="2016-06" db="EMBL/GenBank/DDBJ databases">
        <authorList>
            <person name="Kjaerup R.B."/>
            <person name="Dalgaard T.S."/>
            <person name="Juul-Madsen H.R."/>
        </authorList>
    </citation>
    <scope>NUCLEOTIDE SEQUENCE [LARGE SCALE GENOMIC DNA]</scope>
    <source>
        <strain evidence="9 10">373-A1</strain>
    </source>
</reference>
<dbReference type="GO" id="GO:0005975">
    <property type="term" value="P:carbohydrate metabolic process"/>
    <property type="evidence" value="ECO:0007669"/>
    <property type="project" value="InterPro"/>
</dbReference>
<organism evidence="9 10">
    <name type="scientific">Clostridium paraputrificum</name>
    <dbReference type="NCBI Taxonomy" id="29363"/>
    <lineage>
        <taxon>Bacteria</taxon>
        <taxon>Bacillati</taxon>
        <taxon>Bacillota</taxon>
        <taxon>Clostridia</taxon>
        <taxon>Eubacteriales</taxon>
        <taxon>Clostridiaceae</taxon>
        <taxon>Clostridium</taxon>
    </lineage>
</organism>
<keyword evidence="10" id="KW-1185">Reference proteome</keyword>
<feature type="active site" description="Proton donor" evidence="6">
    <location>
        <position position="351"/>
    </location>
</feature>
<comment type="similarity">
    <text evidence="2">Belongs to the glycosyl hydrolase 20 family.</text>
</comment>
<dbReference type="InterPro" id="IPR029018">
    <property type="entry name" value="Hex-like_dom2"/>
</dbReference>
<gene>
    <name evidence="9" type="ORF">CP373A1_02465</name>
</gene>
<dbReference type="Gene3D" id="3.20.20.80">
    <property type="entry name" value="Glycosidases"/>
    <property type="match status" value="1"/>
</dbReference>
<dbReference type="OrthoDB" id="1098018at2"/>
<dbReference type="Proteomes" id="UP000092714">
    <property type="component" value="Unassembled WGS sequence"/>
</dbReference>
<evidence type="ECO:0000256" key="1">
    <source>
        <dbReference type="ARBA" id="ARBA00001231"/>
    </source>
</evidence>
<evidence type="ECO:0000256" key="4">
    <source>
        <dbReference type="ARBA" id="ARBA00022801"/>
    </source>
</evidence>
<evidence type="ECO:0000313" key="9">
    <source>
        <dbReference type="EMBL" id="OBY11806.1"/>
    </source>
</evidence>
<dbReference type="InterPro" id="IPR015882">
    <property type="entry name" value="HEX_bac_N"/>
</dbReference>
<evidence type="ECO:0000259" key="7">
    <source>
        <dbReference type="Pfam" id="PF00728"/>
    </source>
</evidence>